<dbReference type="AlphaFoldDB" id="A0A0P7B770"/>
<dbReference type="STRING" id="78410.A0A0P7B770"/>
<dbReference type="FunFam" id="3.50.30.30:FF:000008">
    <property type="entry name" value="Glutamate carboxypeptidase 2"/>
    <property type="match status" value="1"/>
</dbReference>
<dbReference type="InterPro" id="IPR011008">
    <property type="entry name" value="Dimeric_a/b-barrel"/>
</dbReference>
<protein>
    <recommendedName>
        <fullName evidence="8">Glutamate carboxypeptidase</fullName>
    </recommendedName>
</protein>
<dbReference type="InterPro" id="IPR039373">
    <property type="entry name" value="Peptidase_M28B"/>
</dbReference>
<dbReference type="OrthoDB" id="5841748at2759"/>
<feature type="domain" description="Transferrin receptor-like dimerisation" evidence="4">
    <location>
        <begin position="820"/>
        <end position="936"/>
    </location>
</feature>
<evidence type="ECO:0000313" key="7">
    <source>
        <dbReference type="Proteomes" id="UP000050424"/>
    </source>
</evidence>
<feature type="region of interest" description="Disordered" evidence="2">
    <location>
        <begin position="447"/>
        <end position="489"/>
    </location>
</feature>
<dbReference type="SUPFAM" id="SSF54909">
    <property type="entry name" value="Dimeric alpha+beta barrel"/>
    <property type="match status" value="1"/>
</dbReference>
<comment type="caution">
    <text evidence="6">The sequence shown here is derived from an EMBL/GenBank/DDBJ whole genome shotgun (WGS) entry which is preliminary data.</text>
</comment>
<evidence type="ECO:0000259" key="4">
    <source>
        <dbReference type="Pfam" id="PF04253"/>
    </source>
</evidence>
<dbReference type="Gene3D" id="3.30.70.100">
    <property type="match status" value="2"/>
</dbReference>
<dbReference type="PANTHER" id="PTHR10404">
    <property type="entry name" value="N-ACETYLATED-ALPHA-LINKED ACIDIC DIPEPTIDASE"/>
    <property type="match status" value="1"/>
</dbReference>
<dbReference type="InterPro" id="IPR007484">
    <property type="entry name" value="Peptidase_M28"/>
</dbReference>
<evidence type="ECO:0000259" key="3">
    <source>
        <dbReference type="Pfam" id="PF02225"/>
    </source>
</evidence>
<comment type="similarity">
    <text evidence="1">Belongs to the peptidase M28 family. M28B subfamily.</text>
</comment>
<dbReference type="InterPro" id="IPR046450">
    <property type="entry name" value="PA_dom_sf"/>
</dbReference>
<dbReference type="PANTHER" id="PTHR10404:SF46">
    <property type="entry name" value="VACUOLAR PROTEIN SORTING-ASSOCIATED PROTEIN 70"/>
    <property type="match status" value="1"/>
</dbReference>
<dbReference type="Gene3D" id="3.40.630.10">
    <property type="entry name" value="Zn peptidases"/>
    <property type="match status" value="1"/>
</dbReference>
<dbReference type="InterPro" id="IPR003137">
    <property type="entry name" value="PA_domain"/>
</dbReference>
<accession>A0A0P7B770</accession>
<feature type="compositionally biased region" description="Polar residues" evidence="2">
    <location>
        <begin position="461"/>
        <end position="473"/>
    </location>
</feature>
<sequence length="946" mass="104133">MAVNVSNVTEFSYVTLNDGANVFDESTEAGKVMANALNTVLKQPGARRVYTGIEIENPSNLWLFLDWDTVDHHLNYRKSDAHGPIIESLKSHCSISKGFNKHVTVNPFPPEDVLDKDRSPVTEVLLSFFPPDYAVDARATATRRLEEFAGKALKTSPDWRGISYGWSVENDIPVKDDESQSGALLVAFIGWPSVEAHQKFRETEEFKQHIGLLRETPGLVKLSAFHLCVIPAFIAGVFACQRDFNVVARHSHRQPLVKRNDQWPPVLDDRETLLVNAFDNVSIDEWSYYYGHQNKLAGYGKEAAQWTADRWNENGVDSQLNEYHVYLRYPVSASLRFTSSDGKVSPVNLKEDALEEDDVTNYDVISQQTWLAYSPSGNVSAEYVYAGRGSIDDFEKLVELGVEIKGKIALIKYGGLFRGLKVKNAQDHGAIAAVIFTDPGDDGNITAANGYKSYPDGPARNPSSVQKGSTLFLSTHPGDPTTPGYPSHEGVPRADVSDVIAKIPSLPVSYAAVEPLLQALDGHGISGKEVNRTSWLGALDAEYSTGPAPGVKLSLDVVSRDKIAPIHNVIGRINGTNEDETIIIGNHRDTWMVGGNGDPNSGSAILVEFTRALNKLRQSGWKPKRNIVIASWDAEEWGLIGSTEWVEDNVKWLTETAVAYLNIDVAVSGPRPNLATTPELHKLATETMKKVIHPNFGGYNISLYDAWHEASGGEVEVLGSGSDFTGFLHNGISSFDVGSSGGVDDPIWHYHSNYDTYHWMSTFGDPGFQVHASMGQYLALVAYHLASDDVLPIDTQTYAVELRAYYDDLAEYAEEEGADLDLEELDKAIKYFKENADAVKELEVRAVETGDENLKTLVNHKYRDFQRGFVSQGGLPDREFYKHVVTAPGLDTGYAAVTFPGVTEGIQYADSGNFSVAQQWVGRTSQGIVVAANILKPALQSVPRSH</sequence>
<dbReference type="InterPro" id="IPR036757">
    <property type="entry name" value="TFR-like_dimer_dom_sf"/>
</dbReference>
<name>A0A0P7B770_9HYPO</name>
<dbReference type="EMBL" id="LKCW01000215">
    <property type="protein sequence ID" value="KPM36181.1"/>
    <property type="molecule type" value="Genomic_DNA"/>
</dbReference>
<evidence type="ECO:0008006" key="8">
    <source>
        <dbReference type="Google" id="ProtNLM"/>
    </source>
</evidence>
<organism evidence="6 7">
    <name type="scientific">Neonectria ditissima</name>
    <dbReference type="NCBI Taxonomy" id="78410"/>
    <lineage>
        <taxon>Eukaryota</taxon>
        <taxon>Fungi</taxon>
        <taxon>Dikarya</taxon>
        <taxon>Ascomycota</taxon>
        <taxon>Pezizomycotina</taxon>
        <taxon>Sordariomycetes</taxon>
        <taxon>Hypocreomycetidae</taxon>
        <taxon>Hypocreales</taxon>
        <taxon>Nectriaceae</taxon>
        <taxon>Neonectria</taxon>
    </lineage>
</organism>
<evidence type="ECO:0000256" key="1">
    <source>
        <dbReference type="ARBA" id="ARBA00005634"/>
    </source>
</evidence>
<evidence type="ECO:0000259" key="5">
    <source>
        <dbReference type="Pfam" id="PF04389"/>
    </source>
</evidence>
<evidence type="ECO:0000313" key="6">
    <source>
        <dbReference type="EMBL" id="KPM36181.1"/>
    </source>
</evidence>
<dbReference type="CDD" id="cd08022">
    <property type="entry name" value="M28_PSMA_like"/>
    <property type="match status" value="1"/>
</dbReference>
<keyword evidence="7" id="KW-1185">Reference proteome</keyword>
<dbReference type="SUPFAM" id="SSF52025">
    <property type="entry name" value="PA domain"/>
    <property type="match status" value="1"/>
</dbReference>
<dbReference type="Pfam" id="PF04389">
    <property type="entry name" value="Peptidase_M28"/>
    <property type="match status" value="1"/>
</dbReference>
<dbReference type="Pfam" id="PF02225">
    <property type="entry name" value="PA"/>
    <property type="match status" value="1"/>
</dbReference>
<dbReference type="SUPFAM" id="SSF47672">
    <property type="entry name" value="Transferrin receptor-like dimerisation domain"/>
    <property type="match status" value="1"/>
</dbReference>
<dbReference type="Gene3D" id="1.20.930.40">
    <property type="entry name" value="Transferrin receptor-like, dimerisation domain"/>
    <property type="match status" value="1"/>
</dbReference>
<dbReference type="Proteomes" id="UP000050424">
    <property type="component" value="Unassembled WGS sequence"/>
</dbReference>
<reference evidence="6 7" key="1">
    <citation type="submission" date="2015-09" db="EMBL/GenBank/DDBJ databases">
        <title>Draft genome of a European isolate of the apple canker pathogen Neonectria ditissima.</title>
        <authorList>
            <person name="Gomez-Cortecero A."/>
            <person name="Harrison R.J."/>
            <person name="Armitage A.D."/>
        </authorList>
    </citation>
    <scope>NUCLEOTIDE SEQUENCE [LARGE SCALE GENOMIC DNA]</scope>
    <source>
        <strain evidence="6 7">R09/05</strain>
    </source>
</reference>
<dbReference type="FunFam" id="3.40.630.10:FF:000101">
    <property type="entry name" value="N-acetylated alpha-linked acidic dipeptidase like 1"/>
    <property type="match status" value="1"/>
</dbReference>
<dbReference type="GO" id="GO:0004180">
    <property type="term" value="F:carboxypeptidase activity"/>
    <property type="evidence" value="ECO:0007669"/>
    <property type="project" value="TreeGrafter"/>
</dbReference>
<dbReference type="Pfam" id="PF04253">
    <property type="entry name" value="TFR_dimer"/>
    <property type="match status" value="1"/>
</dbReference>
<proteinExistence type="inferred from homology"/>
<dbReference type="CDD" id="cd02121">
    <property type="entry name" value="PA_GCPII_like"/>
    <property type="match status" value="1"/>
</dbReference>
<evidence type="ECO:0000256" key="2">
    <source>
        <dbReference type="SAM" id="MobiDB-lite"/>
    </source>
</evidence>
<feature type="domain" description="PA" evidence="3">
    <location>
        <begin position="381"/>
        <end position="457"/>
    </location>
</feature>
<feature type="domain" description="Peptidase M28" evidence="5">
    <location>
        <begin position="568"/>
        <end position="758"/>
    </location>
</feature>
<dbReference type="Gene3D" id="3.50.30.30">
    <property type="match status" value="1"/>
</dbReference>
<gene>
    <name evidence="6" type="ORF">AK830_g10401</name>
</gene>
<dbReference type="SUPFAM" id="SSF53187">
    <property type="entry name" value="Zn-dependent exopeptidases"/>
    <property type="match status" value="1"/>
</dbReference>
<dbReference type="InterPro" id="IPR007365">
    <property type="entry name" value="TFR-like_dimer_dom"/>
</dbReference>